<protein>
    <submittedName>
        <fullName evidence="5">Zeta toxin</fullName>
    </submittedName>
</protein>
<evidence type="ECO:0000313" key="6">
    <source>
        <dbReference type="Proteomes" id="UP000217979"/>
    </source>
</evidence>
<feature type="domain" description="Zeta toxin" evidence="3">
    <location>
        <begin position="110"/>
        <end position="244"/>
    </location>
</feature>
<dbReference type="Proteomes" id="UP000217979">
    <property type="component" value="Chromosome"/>
</dbReference>
<dbReference type="AlphaFoldDB" id="A0A291E047"/>
<evidence type="ECO:0000259" key="3">
    <source>
        <dbReference type="Pfam" id="PF06414"/>
    </source>
</evidence>
<evidence type="ECO:0000313" key="5">
    <source>
        <dbReference type="EMBL" id="SQC93928.1"/>
    </source>
</evidence>
<dbReference type="GO" id="GO:0016301">
    <property type="term" value="F:kinase activity"/>
    <property type="evidence" value="ECO:0007669"/>
    <property type="project" value="InterPro"/>
</dbReference>
<dbReference type="GO" id="GO:0005524">
    <property type="term" value="F:ATP binding"/>
    <property type="evidence" value="ECO:0007669"/>
    <property type="project" value="UniProtKB-KW"/>
</dbReference>
<organism evidence="4 6">
    <name type="scientific">Cedecea neteri</name>
    <dbReference type="NCBI Taxonomy" id="158822"/>
    <lineage>
        <taxon>Bacteria</taxon>
        <taxon>Pseudomonadati</taxon>
        <taxon>Pseudomonadota</taxon>
        <taxon>Gammaproteobacteria</taxon>
        <taxon>Enterobacterales</taxon>
        <taxon>Enterobacteriaceae</taxon>
        <taxon>Cedecea</taxon>
    </lineage>
</organism>
<reference evidence="4 6" key="1">
    <citation type="submission" date="2017-09" db="EMBL/GenBank/DDBJ databases">
        <title>FDA dAtabase for Regulatory Grade micrObial Sequences (FDA-ARGOS): Supporting development and validation of Infectious Disease Dx tests.</title>
        <authorList>
            <person name="Minogue T."/>
            <person name="Wolcott M."/>
            <person name="Wasieloski L."/>
            <person name="Aguilar W."/>
            <person name="Moore D."/>
            <person name="Tallon L."/>
            <person name="Sadzewicz L."/>
            <person name="Ott S."/>
            <person name="Zhao X."/>
            <person name="Nagaraj S."/>
            <person name="Vavikolanu K."/>
            <person name="Aluvathingal J."/>
            <person name="Nadendla S."/>
            <person name="Sichtig H."/>
        </authorList>
    </citation>
    <scope>NUCLEOTIDE SEQUENCE [LARGE SCALE GENOMIC DNA]</scope>
    <source>
        <strain evidence="4 6">FDAARGOS_392</strain>
    </source>
</reference>
<name>A0A291E047_9ENTR</name>
<proteinExistence type="predicted"/>
<dbReference type="RefSeq" id="WP_061279024.1">
    <property type="nucleotide sequence ID" value="NZ_CP023525.1"/>
</dbReference>
<keyword evidence="1" id="KW-0547">Nucleotide-binding</keyword>
<gene>
    <name evidence="4" type="ORF">CO704_14915</name>
    <name evidence="5" type="ORF">NCTC12120_07043</name>
</gene>
<dbReference type="Pfam" id="PF06414">
    <property type="entry name" value="Zeta_toxin"/>
    <property type="match status" value="1"/>
</dbReference>
<dbReference type="EMBL" id="CP023525">
    <property type="protein sequence ID" value="ATF93312.1"/>
    <property type="molecule type" value="Genomic_DNA"/>
</dbReference>
<evidence type="ECO:0000256" key="2">
    <source>
        <dbReference type="ARBA" id="ARBA00022840"/>
    </source>
</evidence>
<sequence length="303" mass="34168">MSQLYARPLNEKKLVEEFLKSCLAYSNKEFGNTVLKILKEELLIDTVPQHFSTLNDEKFRHPDYSSDQDCIRLRNIIFEELFQKTRLTNDNDIKLGVGGAKPENLIKGSQAIIVTGLPASGKSSIANKIADAFGAYIIDPDYAKLKLPEYFIFGANTVHKESSAIVRSSNKTEKEKNLLGACLYHKANIVIPTIGQSLNDIREERDFLKNSNYKVHLVLVSVKREVATSRALDRFLKDQRYVPLGLVFDGYANDPVLTYHRTKNDPEWDSYGKINTEGLHPIRLDSSPGSPVERIFATTGECL</sequence>
<dbReference type="InterPro" id="IPR027417">
    <property type="entry name" value="P-loop_NTPase"/>
</dbReference>
<dbReference type="Gene3D" id="3.40.50.300">
    <property type="entry name" value="P-loop containing nucleotide triphosphate hydrolases"/>
    <property type="match status" value="1"/>
</dbReference>
<dbReference type="InterPro" id="IPR010488">
    <property type="entry name" value="Zeta_toxin_domain"/>
</dbReference>
<dbReference type="Proteomes" id="UP000251197">
    <property type="component" value="Unassembled WGS sequence"/>
</dbReference>
<dbReference type="EMBL" id="UAVU01000012">
    <property type="protein sequence ID" value="SQC93928.1"/>
    <property type="molecule type" value="Genomic_DNA"/>
</dbReference>
<reference evidence="5 7" key="2">
    <citation type="submission" date="2018-06" db="EMBL/GenBank/DDBJ databases">
        <authorList>
            <consortium name="Pathogen Informatics"/>
            <person name="Doyle S."/>
        </authorList>
    </citation>
    <scope>NUCLEOTIDE SEQUENCE [LARGE SCALE GENOMIC DNA]</scope>
    <source>
        <strain evidence="5 7">NCTC12120</strain>
    </source>
</reference>
<evidence type="ECO:0000313" key="4">
    <source>
        <dbReference type="EMBL" id="ATF93312.1"/>
    </source>
</evidence>
<dbReference type="SUPFAM" id="SSF52540">
    <property type="entry name" value="P-loop containing nucleoside triphosphate hydrolases"/>
    <property type="match status" value="1"/>
</dbReference>
<accession>A0A291E047</accession>
<evidence type="ECO:0000313" key="7">
    <source>
        <dbReference type="Proteomes" id="UP000251197"/>
    </source>
</evidence>
<keyword evidence="2" id="KW-0067">ATP-binding</keyword>
<evidence type="ECO:0000256" key="1">
    <source>
        <dbReference type="ARBA" id="ARBA00022741"/>
    </source>
</evidence>